<dbReference type="EMBL" id="AP018930">
    <property type="protein sequence ID" value="BBG28286.1"/>
    <property type="molecule type" value="Genomic_DNA"/>
</dbReference>
<proteinExistence type="predicted"/>
<name>A0A510E706_9CREN</name>
<dbReference type="Proteomes" id="UP000322983">
    <property type="component" value="Chromosome"/>
</dbReference>
<sequence length="427" mass="49955">MKYLLAELERKLRNAQGGLVIVPIVDEIYEKLKDYRELVVLANYYRNIENPRNTVVINAIATSNLLRNMKRIVLWEPSEEYMRKMKISFTITSIPVREISPRIVSKERAEILTKVHERFNYPVIPSNPKEGEILSQKGIEVVHNIHELRSKNVILSRPLRESAYTVLRSKVLQGGHLVDITSTSRTHEDWEKVRMAEAGVFCPPSFEEVNGFDPRTFPERTNISLNMREETWKEFRIFPRSQEVDIKLFKDEIKFKNKRIFILFNEFDKISIKGPARNFTFNHDDVNTLIRIALGKDTEPFPTLAKECERLLQDRLTCFRIAAETMLKILSLPRQRNQDVYAEVSRVINRQLTNELIKGQEKKIESKYLGRRFTLYIKSEGKIYLVLRGESEKGTKLRSKIRIGPTLETMVKLRKVVTEWIRSSISS</sequence>
<dbReference type="STRING" id="1294262.GCA_001316085_00785"/>
<dbReference type="GeneID" id="41719108"/>
<dbReference type="EMBL" id="AP018929">
    <property type="protein sequence ID" value="BBG25492.1"/>
    <property type="molecule type" value="Genomic_DNA"/>
</dbReference>
<evidence type="ECO:0000313" key="3">
    <source>
        <dbReference type="Proteomes" id="UP000322983"/>
    </source>
</evidence>
<dbReference type="Proteomes" id="UP000325030">
    <property type="component" value="Chromosome"/>
</dbReference>
<evidence type="ECO:0000313" key="1">
    <source>
        <dbReference type="EMBL" id="BBG25492.1"/>
    </source>
</evidence>
<reference evidence="4" key="1">
    <citation type="submission" date="2018-09" db="EMBL/GenBank/DDBJ databases">
        <title>Complete Genome Sequencing of Sulfolobus sp. JCM 16834.</title>
        <authorList>
            <person name="Kato S."/>
            <person name="Itoh T."/>
            <person name="Ohkuma M."/>
        </authorList>
    </citation>
    <scope>NUCLEOTIDE SEQUENCE [LARGE SCALE GENOMIC DNA]</scope>
    <source>
        <strain evidence="4">IC-007</strain>
    </source>
</reference>
<keyword evidence="3" id="KW-1185">Reference proteome</keyword>
<dbReference type="AlphaFoldDB" id="A0A510E706"/>
<evidence type="ECO:0000313" key="4">
    <source>
        <dbReference type="Proteomes" id="UP000325030"/>
    </source>
</evidence>
<protein>
    <submittedName>
        <fullName evidence="2">Uncharacterized protein</fullName>
    </submittedName>
</protein>
<reference evidence="2 3" key="2">
    <citation type="journal article" date="2020" name="Int. J. Syst. Evol. Microbiol.">
        <title>Sulfuracidifex tepidarius gen. nov., sp. nov. and transfer of Sulfolobus metallicus Huber and Stetter 1992 to the genus Sulfuracidifex as Sulfuracidifex metallicus comb. nov.</title>
        <authorList>
            <person name="Itoh T."/>
            <person name="Miura T."/>
            <person name="Sakai H.D."/>
            <person name="Kato S."/>
            <person name="Ohkuma M."/>
            <person name="Takashina T."/>
        </authorList>
    </citation>
    <scope>NUCLEOTIDE SEQUENCE</scope>
    <source>
        <strain evidence="1 3">IC-006</strain>
        <strain evidence="2">IC-007</strain>
    </source>
</reference>
<accession>A0A510E706</accession>
<dbReference type="RefSeq" id="WP_054845313.1">
    <property type="nucleotide sequence ID" value="NZ_AP018929.1"/>
</dbReference>
<accession>A0A510DZ20</accession>
<evidence type="ECO:0000313" key="2">
    <source>
        <dbReference type="EMBL" id="BBG28286.1"/>
    </source>
</evidence>
<dbReference type="OrthoDB" id="379665at2157"/>
<organism evidence="2 4">
    <name type="scientific">Sulfuracidifex tepidarius</name>
    <dbReference type="NCBI Taxonomy" id="1294262"/>
    <lineage>
        <taxon>Archaea</taxon>
        <taxon>Thermoproteota</taxon>
        <taxon>Thermoprotei</taxon>
        <taxon>Sulfolobales</taxon>
        <taxon>Sulfolobaceae</taxon>
        <taxon>Sulfuracidifex</taxon>
    </lineage>
</organism>
<gene>
    <name evidence="1" type="ORF">IC006_2828</name>
    <name evidence="2" type="ORF">IC007_2842</name>
</gene>
<dbReference type="KEGG" id="step:IC006_2828"/>